<dbReference type="SUPFAM" id="SSF56214">
    <property type="entry name" value="4'-phosphopantetheinyl transferase"/>
    <property type="match status" value="1"/>
</dbReference>
<dbReference type="EMBL" id="JACJIH010000001">
    <property type="protein sequence ID" value="MBA8921844.1"/>
    <property type="molecule type" value="Genomic_DNA"/>
</dbReference>
<dbReference type="EMBL" id="LQBM01000002">
    <property type="protein sequence ID" value="KUG59814.1"/>
    <property type="molecule type" value="Genomic_DNA"/>
</dbReference>
<reference evidence="4 6" key="3">
    <citation type="submission" date="2020-08" db="EMBL/GenBank/DDBJ databases">
        <title>Sequencing the genomes of 1000 actinobacteria strains.</title>
        <authorList>
            <person name="Klenk H.-P."/>
        </authorList>
    </citation>
    <scope>NUCLEOTIDE SEQUENCE [LARGE SCALE GENOMIC DNA]</scope>
    <source>
        <strain evidence="4 6">DSM 19081</strain>
    </source>
</reference>
<sequence>MEWTYSSGGSADSIVLALVAEAHSVDPARVELVPRRGAPEARIAGKRVEVSRSRSHGWIAAACAGPGEASSLGIDIELVDPFLRSTTQPAGFAEVILAPEESPWFRLTEGLDDADRLYWLLRTWVRKEAVLKSLHIGFDVGRGGLHPTAVVLNEPWEPPLCLSHPAVTLTDLPQNSHSALDVREGLPVMLALAENSGPLLDPRR</sequence>
<evidence type="ECO:0000313" key="5">
    <source>
        <dbReference type="Proteomes" id="UP000054023"/>
    </source>
</evidence>
<protein>
    <submittedName>
        <fullName evidence="4">Phosphopantetheinyl transferase (Holo-ACP synthase)</fullName>
    </submittedName>
</protein>
<keyword evidence="5" id="KW-1185">Reference proteome</keyword>
<dbReference type="Pfam" id="PF01648">
    <property type="entry name" value="ACPS"/>
    <property type="match status" value="1"/>
</dbReference>
<accession>A0A0W8IIR3</accession>
<dbReference type="InterPro" id="IPR008278">
    <property type="entry name" value="4-PPantetheinyl_Trfase_dom"/>
</dbReference>
<evidence type="ECO:0000313" key="4">
    <source>
        <dbReference type="EMBL" id="MBA8921844.1"/>
    </source>
</evidence>
<dbReference type="GO" id="GO:0000287">
    <property type="term" value="F:magnesium ion binding"/>
    <property type="evidence" value="ECO:0007669"/>
    <property type="project" value="InterPro"/>
</dbReference>
<dbReference type="OrthoDB" id="190168at2"/>
<dbReference type="Proteomes" id="UP000054023">
    <property type="component" value="Unassembled WGS sequence"/>
</dbReference>
<dbReference type="GO" id="GO:0008897">
    <property type="term" value="F:holo-[acyl-carrier-protein] synthase activity"/>
    <property type="evidence" value="ECO:0007669"/>
    <property type="project" value="InterPro"/>
</dbReference>
<evidence type="ECO:0000256" key="1">
    <source>
        <dbReference type="ARBA" id="ARBA00022679"/>
    </source>
</evidence>
<feature type="domain" description="4'-phosphopantetheinyl transferase" evidence="2">
    <location>
        <begin position="71"/>
        <end position="139"/>
    </location>
</feature>
<evidence type="ECO:0000313" key="6">
    <source>
        <dbReference type="Proteomes" id="UP000546252"/>
    </source>
</evidence>
<reference evidence="5" key="1">
    <citation type="submission" date="2015-12" db="EMBL/GenBank/DDBJ databases">
        <authorList>
            <person name="Nair G.R."/>
            <person name="Kaur G."/>
            <person name="Mayilraj S."/>
        </authorList>
    </citation>
    <scope>NUCLEOTIDE SEQUENCE [LARGE SCALE GENOMIC DNA]</scope>
    <source>
        <strain evidence="5">CD08_7</strain>
    </source>
</reference>
<dbReference type="Gene3D" id="3.90.470.20">
    <property type="entry name" value="4'-phosphopantetheinyl transferase domain"/>
    <property type="match status" value="1"/>
</dbReference>
<dbReference type="AlphaFoldDB" id="A0A0W8IIR3"/>
<proteinExistence type="predicted"/>
<keyword evidence="1 4" id="KW-0808">Transferase</keyword>
<evidence type="ECO:0000259" key="2">
    <source>
        <dbReference type="Pfam" id="PF01648"/>
    </source>
</evidence>
<evidence type="ECO:0000313" key="3">
    <source>
        <dbReference type="EMBL" id="KUG59814.1"/>
    </source>
</evidence>
<organism evidence="3 5">
    <name type="scientific">Nesterenkonia jeotgali</name>
    <dbReference type="NCBI Taxonomy" id="317018"/>
    <lineage>
        <taxon>Bacteria</taxon>
        <taxon>Bacillati</taxon>
        <taxon>Actinomycetota</taxon>
        <taxon>Actinomycetes</taxon>
        <taxon>Micrococcales</taxon>
        <taxon>Micrococcaceae</taxon>
        <taxon>Nesterenkonia</taxon>
    </lineage>
</organism>
<comment type="caution">
    <text evidence="3">The sequence shown here is derived from an EMBL/GenBank/DDBJ whole genome shotgun (WGS) entry which is preliminary data.</text>
</comment>
<gene>
    <name evidence="3" type="ORF">AVL63_12155</name>
    <name evidence="4" type="ORF">HNR24_001777</name>
</gene>
<dbReference type="RefSeq" id="WP_058888050.1">
    <property type="nucleotide sequence ID" value="NZ_BAAAKT010000004.1"/>
</dbReference>
<name>A0A0W8IIR3_9MICC</name>
<dbReference type="Proteomes" id="UP000546252">
    <property type="component" value="Unassembled WGS sequence"/>
</dbReference>
<dbReference type="InterPro" id="IPR037143">
    <property type="entry name" value="4-PPantetheinyl_Trfase_dom_sf"/>
</dbReference>
<reference evidence="3" key="2">
    <citation type="submission" date="2015-12" db="EMBL/GenBank/DDBJ databases">
        <authorList>
            <person name="Shamseldin A."/>
            <person name="Moawad H."/>
            <person name="Abd El-Rahim W.M."/>
            <person name="Sadowsky M.J."/>
        </authorList>
    </citation>
    <scope>NUCLEOTIDE SEQUENCE [LARGE SCALE GENOMIC DNA]</scope>
    <source>
        <strain evidence="3">CD08_7</strain>
    </source>
</reference>